<dbReference type="InterPro" id="IPR029068">
    <property type="entry name" value="Glyas_Bleomycin-R_OHBP_Dase"/>
</dbReference>
<reference evidence="2 3" key="1">
    <citation type="submission" date="2017-08" db="EMBL/GenBank/DDBJ databases">
        <title>WGS of Clinical strains of the CDC Group NO-1 linked to zoonotic infections in humans.</title>
        <authorList>
            <person name="Bernier A.-M."/>
            <person name="Bernard K."/>
        </authorList>
    </citation>
    <scope>NUCLEOTIDE SEQUENCE [LARGE SCALE GENOMIC DNA]</scope>
    <source>
        <strain evidence="2 3">NML03-0146</strain>
    </source>
</reference>
<sequence>MTVQRIVHNISCPEGHSAAMRRFYADFLGLNLLMDHGWIQTLGNSHSMRNQLSLASEGGNGTAVPALSIEVDDVDRYYERAQTMNYRIEYGPAVESWGVKRFYVRDPVGTLINILSHQT</sequence>
<dbReference type="PROSITE" id="PS51819">
    <property type="entry name" value="VOC"/>
    <property type="match status" value="1"/>
</dbReference>
<feature type="domain" description="VOC" evidence="1">
    <location>
        <begin position="5"/>
        <end position="117"/>
    </location>
</feature>
<evidence type="ECO:0000313" key="3">
    <source>
        <dbReference type="Proteomes" id="UP000217999"/>
    </source>
</evidence>
<dbReference type="Proteomes" id="UP000217999">
    <property type="component" value="Unassembled WGS sequence"/>
</dbReference>
<dbReference type="RefSeq" id="WP_095549356.1">
    <property type="nucleotide sequence ID" value="NZ_NSJF01000002.1"/>
</dbReference>
<dbReference type="InterPro" id="IPR004360">
    <property type="entry name" value="Glyas_Fos-R_dOase_dom"/>
</dbReference>
<dbReference type="EMBL" id="NSJF01000002">
    <property type="protein sequence ID" value="PAT35239.1"/>
    <property type="molecule type" value="Genomic_DNA"/>
</dbReference>
<dbReference type="SUPFAM" id="SSF54593">
    <property type="entry name" value="Glyoxalase/Bleomycin resistance protein/Dihydroxybiphenyl dioxygenase"/>
    <property type="match status" value="1"/>
</dbReference>
<dbReference type="Pfam" id="PF00903">
    <property type="entry name" value="Glyoxalase"/>
    <property type="match status" value="1"/>
</dbReference>
<protein>
    <submittedName>
        <fullName evidence="2">Glyoxalase</fullName>
    </submittedName>
</protein>
<organism evidence="2 3">
    <name type="scientific">Vandammella animalimorsus</name>
    <dbReference type="NCBI Taxonomy" id="2029117"/>
    <lineage>
        <taxon>Bacteria</taxon>
        <taxon>Pseudomonadati</taxon>
        <taxon>Pseudomonadota</taxon>
        <taxon>Betaproteobacteria</taxon>
        <taxon>Burkholderiales</taxon>
        <taxon>Comamonadaceae</taxon>
        <taxon>Vandammella</taxon>
    </lineage>
</organism>
<dbReference type="AlphaFoldDB" id="A0A2A2ACB9"/>
<evidence type="ECO:0000313" key="2">
    <source>
        <dbReference type="EMBL" id="PAT35239.1"/>
    </source>
</evidence>
<dbReference type="Gene3D" id="3.10.180.10">
    <property type="entry name" value="2,3-Dihydroxybiphenyl 1,2-Dioxygenase, domain 1"/>
    <property type="match status" value="1"/>
</dbReference>
<comment type="caution">
    <text evidence="2">The sequence shown here is derived from an EMBL/GenBank/DDBJ whole genome shotgun (WGS) entry which is preliminary data.</text>
</comment>
<accession>A0A2A2ACB9</accession>
<proteinExistence type="predicted"/>
<dbReference type="InterPro" id="IPR037523">
    <property type="entry name" value="VOC_core"/>
</dbReference>
<name>A0A2A2ACB9_9BURK</name>
<evidence type="ECO:0000259" key="1">
    <source>
        <dbReference type="PROSITE" id="PS51819"/>
    </source>
</evidence>
<gene>
    <name evidence="2" type="ORF">CK620_04940</name>
</gene>